<reference evidence="1" key="1">
    <citation type="journal article" date="2014" name="PLoS ONE">
        <title>Transcriptome-Based Identification of ABC Transporters in the Western Tarnished Plant Bug Lygus hesperus.</title>
        <authorList>
            <person name="Hull J.J."/>
            <person name="Chaney K."/>
            <person name="Geib S.M."/>
            <person name="Fabrick J.A."/>
            <person name="Brent C.S."/>
            <person name="Walsh D."/>
            <person name="Lavine L.C."/>
        </authorList>
    </citation>
    <scope>NUCLEOTIDE SEQUENCE</scope>
</reference>
<reference evidence="1" key="2">
    <citation type="submission" date="2014-07" db="EMBL/GenBank/DDBJ databases">
        <authorList>
            <person name="Hull J."/>
        </authorList>
    </citation>
    <scope>NUCLEOTIDE SEQUENCE</scope>
</reference>
<proteinExistence type="predicted"/>
<sequence length="129" mass="14544">NNMTPPPEVTTTPEEVLRTLRLLKRKRELTYAELQTTYDCVKEVDEGRLSKSLFLVRALLADGLRSEFRSLQNDIVEANDKAALADQLPVTSPSKSFEEMYVLIKAREISWQPVAAPTQEVVNQHSSNG</sequence>
<gene>
    <name evidence="1" type="primary">obg_14</name>
    <name evidence="1" type="ORF">CM83_105408</name>
</gene>
<dbReference type="EMBL" id="GBHO01001227">
    <property type="protein sequence ID" value="JAG42377.1"/>
    <property type="molecule type" value="Transcribed_RNA"/>
</dbReference>
<accession>A0A0A9ZAS5</accession>
<organism evidence="1">
    <name type="scientific">Lygus hesperus</name>
    <name type="common">Western plant bug</name>
    <dbReference type="NCBI Taxonomy" id="30085"/>
    <lineage>
        <taxon>Eukaryota</taxon>
        <taxon>Metazoa</taxon>
        <taxon>Ecdysozoa</taxon>
        <taxon>Arthropoda</taxon>
        <taxon>Hexapoda</taxon>
        <taxon>Insecta</taxon>
        <taxon>Pterygota</taxon>
        <taxon>Neoptera</taxon>
        <taxon>Paraneoptera</taxon>
        <taxon>Hemiptera</taxon>
        <taxon>Heteroptera</taxon>
        <taxon>Panheteroptera</taxon>
        <taxon>Cimicomorpha</taxon>
        <taxon>Miridae</taxon>
        <taxon>Mirini</taxon>
        <taxon>Lygus</taxon>
    </lineage>
</organism>
<feature type="non-terminal residue" evidence="1">
    <location>
        <position position="1"/>
    </location>
</feature>
<name>A0A0A9ZAS5_LYGHE</name>
<protein>
    <submittedName>
        <fullName evidence="1">GTPase obg</fullName>
    </submittedName>
</protein>
<evidence type="ECO:0000313" key="1">
    <source>
        <dbReference type="EMBL" id="JAG42377.1"/>
    </source>
</evidence>
<dbReference type="AlphaFoldDB" id="A0A0A9ZAS5"/>
<feature type="non-terminal residue" evidence="1">
    <location>
        <position position="129"/>
    </location>
</feature>